<evidence type="ECO:0000259" key="1">
    <source>
        <dbReference type="PROSITE" id="PS50902"/>
    </source>
</evidence>
<dbReference type="InterPro" id="IPR052200">
    <property type="entry name" value="Protoporphyrinogen_IX_DH"/>
</dbReference>
<dbReference type="KEGG" id="qdo:H9Q78_04295"/>
<protein>
    <submittedName>
        <fullName evidence="2">Flavodoxin</fullName>
    </submittedName>
</protein>
<gene>
    <name evidence="2" type="ORF">H9Q78_04295</name>
</gene>
<dbReference type="RefSeq" id="WP_249303773.1">
    <property type="nucleotide sequence ID" value="NZ_CP060634.1"/>
</dbReference>
<keyword evidence="3" id="KW-1185">Reference proteome</keyword>
<dbReference type="InterPro" id="IPR008254">
    <property type="entry name" value="Flavodoxin/NO_synth"/>
</dbReference>
<dbReference type="SUPFAM" id="SSF52218">
    <property type="entry name" value="Flavoproteins"/>
    <property type="match status" value="1"/>
</dbReference>
<dbReference type="InterPro" id="IPR029039">
    <property type="entry name" value="Flavoprotein-like_sf"/>
</dbReference>
<dbReference type="GO" id="GO:0010181">
    <property type="term" value="F:FMN binding"/>
    <property type="evidence" value="ECO:0007669"/>
    <property type="project" value="InterPro"/>
</dbReference>
<sequence>MKTIIIYNSQTGFTKQYAEWLAEDLQCRLVPYSQKEEIDFSQYDAVVFGSWCHAGMIKKIKWFRKNLPALKGKKKAVFVVGANPMGNQEIEASLKGNFSEEEKVEVFYLQGGLRYEKMGASSRMMMKMFSSMVAKKKNKSPEEEEMARMIGQSYDISDRRFIRPVAAYLKGQQD</sequence>
<dbReference type="Pfam" id="PF12724">
    <property type="entry name" value="Flavodoxin_5"/>
    <property type="match status" value="1"/>
</dbReference>
<dbReference type="Gene3D" id="3.40.50.360">
    <property type="match status" value="1"/>
</dbReference>
<accession>A0A7G9G6D2</accession>
<dbReference type="GO" id="GO:0016651">
    <property type="term" value="F:oxidoreductase activity, acting on NAD(P)H"/>
    <property type="evidence" value="ECO:0007669"/>
    <property type="project" value="UniProtKB-ARBA"/>
</dbReference>
<dbReference type="PANTHER" id="PTHR38030:SF2">
    <property type="entry name" value="PROTOPORPHYRINOGEN IX DEHYDROGENASE [QUINONE]"/>
    <property type="match status" value="1"/>
</dbReference>
<dbReference type="EMBL" id="CP060634">
    <property type="protein sequence ID" value="QNM06364.1"/>
    <property type="molecule type" value="Genomic_DNA"/>
</dbReference>
<dbReference type="PROSITE" id="PS50902">
    <property type="entry name" value="FLAVODOXIN_LIKE"/>
    <property type="match status" value="1"/>
</dbReference>
<reference evidence="2 3" key="1">
    <citation type="submission" date="2020-08" db="EMBL/GenBank/DDBJ databases">
        <authorList>
            <person name="Liu C."/>
            <person name="Sun Q."/>
        </authorList>
    </citation>
    <scope>NUCLEOTIDE SEQUENCE [LARGE SCALE GENOMIC DNA]</scope>
    <source>
        <strain evidence="2 3">NSJ-38</strain>
    </source>
</reference>
<dbReference type="GO" id="GO:0006783">
    <property type="term" value="P:heme biosynthetic process"/>
    <property type="evidence" value="ECO:0007669"/>
    <property type="project" value="TreeGrafter"/>
</dbReference>
<organism evidence="2 3">
    <name type="scientific">Qiania dongpingensis</name>
    <dbReference type="NCBI Taxonomy" id="2763669"/>
    <lineage>
        <taxon>Bacteria</taxon>
        <taxon>Bacillati</taxon>
        <taxon>Bacillota</taxon>
        <taxon>Clostridia</taxon>
        <taxon>Lachnospirales</taxon>
        <taxon>Lachnospiraceae</taxon>
        <taxon>Qiania</taxon>
    </lineage>
</organism>
<proteinExistence type="predicted"/>
<dbReference type="GO" id="GO:0070819">
    <property type="term" value="F:menaquinone-dependent protoporphyrinogen oxidase activity"/>
    <property type="evidence" value="ECO:0007669"/>
    <property type="project" value="TreeGrafter"/>
</dbReference>
<dbReference type="AlphaFoldDB" id="A0A7G9G6D2"/>
<evidence type="ECO:0000313" key="3">
    <source>
        <dbReference type="Proteomes" id="UP000515823"/>
    </source>
</evidence>
<dbReference type="InterPro" id="IPR026816">
    <property type="entry name" value="Flavodoxin_dom"/>
</dbReference>
<feature type="domain" description="Flavodoxin-like" evidence="1">
    <location>
        <begin position="3"/>
        <end position="154"/>
    </location>
</feature>
<dbReference type="Proteomes" id="UP000515823">
    <property type="component" value="Chromosome"/>
</dbReference>
<evidence type="ECO:0000313" key="2">
    <source>
        <dbReference type="EMBL" id="QNM06364.1"/>
    </source>
</evidence>
<name>A0A7G9G6D2_9FIRM</name>
<dbReference type="PANTHER" id="PTHR38030">
    <property type="entry name" value="PROTOPORPHYRINOGEN IX DEHYDROGENASE [MENAQUINONE]"/>
    <property type="match status" value="1"/>
</dbReference>